<name>A0A974H6V3_XENLA</name>
<protein>
    <submittedName>
        <fullName evidence="1">Uncharacterized protein</fullName>
    </submittedName>
</protein>
<organism evidence="1 2">
    <name type="scientific">Xenopus laevis</name>
    <name type="common">African clawed frog</name>
    <dbReference type="NCBI Taxonomy" id="8355"/>
    <lineage>
        <taxon>Eukaryota</taxon>
        <taxon>Metazoa</taxon>
        <taxon>Chordata</taxon>
        <taxon>Craniata</taxon>
        <taxon>Vertebrata</taxon>
        <taxon>Euteleostomi</taxon>
        <taxon>Amphibia</taxon>
        <taxon>Batrachia</taxon>
        <taxon>Anura</taxon>
        <taxon>Pipoidea</taxon>
        <taxon>Pipidae</taxon>
        <taxon>Xenopodinae</taxon>
        <taxon>Xenopus</taxon>
        <taxon>Xenopus</taxon>
    </lineage>
</organism>
<dbReference type="AlphaFoldDB" id="A0A974H6V3"/>
<proteinExistence type="predicted"/>
<accession>A0A974H6V3</accession>
<dbReference type="EMBL" id="CM004480">
    <property type="protein sequence ID" value="OCT67084.1"/>
    <property type="molecule type" value="Genomic_DNA"/>
</dbReference>
<evidence type="ECO:0000313" key="2">
    <source>
        <dbReference type="Proteomes" id="UP000694892"/>
    </source>
</evidence>
<reference evidence="2" key="1">
    <citation type="journal article" date="2016" name="Nature">
        <title>Genome evolution in the allotetraploid frog Xenopus laevis.</title>
        <authorList>
            <person name="Session A.M."/>
            <person name="Uno Y."/>
            <person name="Kwon T."/>
            <person name="Chapman J.A."/>
            <person name="Toyoda A."/>
            <person name="Takahashi S."/>
            <person name="Fukui A."/>
            <person name="Hikosaka A."/>
            <person name="Suzuki A."/>
            <person name="Kondo M."/>
            <person name="van Heeringen S.J."/>
            <person name="Quigley I."/>
            <person name="Heinz S."/>
            <person name="Ogino H."/>
            <person name="Ochi H."/>
            <person name="Hellsten U."/>
            <person name="Lyons J.B."/>
            <person name="Simakov O."/>
            <person name="Putnam N."/>
            <person name="Stites J."/>
            <person name="Kuroki Y."/>
            <person name="Tanaka T."/>
            <person name="Michiue T."/>
            <person name="Watanabe M."/>
            <person name="Bogdanovic O."/>
            <person name="Lister R."/>
            <person name="Georgiou G."/>
            <person name="Paranjpe S.S."/>
            <person name="van Kruijsbergen I."/>
            <person name="Shu S."/>
            <person name="Carlson J."/>
            <person name="Kinoshita T."/>
            <person name="Ohta Y."/>
            <person name="Mawaribuchi S."/>
            <person name="Jenkins J."/>
            <person name="Grimwood J."/>
            <person name="Schmutz J."/>
            <person name="Mitros T."/>
            <person name="Mozaffari S.V."/>
            <person name="Suzuki Y."/>
            <person name="Haramoto Y."/>
            <person name="Yamamoto T.S."/>
            <person name="Takagi C."/>
            <person name="Heald R."/>
            <person name="Miller K."/>
            <person name="Haudenschild C."/>
            <person name="Kitzman J."/>
            <person name="Nakayama T."/>
            <person name="Izutsu Y."/>
            <person name="Robert J."/>
            <person name="Fortriede J."/>
            <person name="Burns K."/>
            <person name="Lotay V."/>
            <person name="Karimi K."/>
            <person name="Yasuoka Y."/>
            <person name="Dichmann D.S."/>
            <person name="Flajnik M.F."/>
            <person name="Houston D.W."/>
            <person name="Shendure J."/>
            <person name="DuPasquier L."/>
            <person name="Vize P.D."/>
            <person name="Zorn A.M."/>
            <person name="Ito M."/>
            <person name="Marcotte E.M."/>
            <person name="Wallingford J.B."/>
            <person name="Ito Y."/>
            <person name="Asashima M."/>
            <person name="Ueno N."/>
            <person name="Matsuda Y."/>
            <person name="Veenstra G.J."/>
            <person name="Fujiyama A."/>
            <person name="Harland R.M."/>
            <person name="Taira M."/>
            <person name="Rokhsar D.S."/>
        </authorList>
    </citation>
    <scope>NUCLEOTIDE SEQUENCE [LARGE SCALE GENOMIC DNA]</scope>
    <source>
        <strain evidence="2">J</strain>
    </source>
</reference>
<evidence type="ECO:0000313" key="1">
    <source>
        <dbReference type="EMBL" id="OCT67084.1"/>
    </source>
</evidence>
<gene>
    <name evidence="1" type="ORF">XELAEV_18038367mg</name>
</gene>
<sequence>MGFFQVSNSGYLVYDNYILPFPPKWKVPELSSPCSVPVNQSHNSGFLLDHCIAITFYPPLRINVPTINCMLGHCIRIQCVCP</sequence>
<dbReference type="Proteomes" id="UP000694892">
    <property type="component" value="Chromosome 8L"/>
</dbReference>